<dbReference type="KEGG" id="mcit:NCTC10181_00858"/>
<protein>
    <submittedName>
        <fullName evidence="1">Uncharacterized protein</fullName>
    </submittedName>
</protein>
<organism evidence="1 2">
    <name type="scientific">Mycoplasmopsis citelli</name>
    <dbReference type="NCBI Taxonomy" id="171281"/>
    <lineage>
        <taxon>Bacteria</taxon>
        <taxon>Bacillati</taxon>
        <taxon>Mycoplasmatota</taxon>
        <taxon>Mycoplasmoidales</taxon>
        <taxon>Metamycoplasmataceae</taxon>
        <taxon>Mycoplasmopsis</taxon>
    </lineage>
</organism>
<proteinExistence type="predicted"/>
<dbReference type="AlphaFoldDB" id="A0A449B371"/>
<dbReference type="InterPro" id="IPR019037">
    <property type="entry name" value="Restrct_endonuc_II_Bsp6I"/>
</dbReference>
<name>A0A449B371_9BACT</name>
<sequence>MKNIIEKHLVFELYKLWKTLDTKIKVDFTRGINIPEYITEKYVVL</sequence>
<accession>A0A449B371</accession>
<evidence type="ECO:0000313" key="1">
    <source>
        <dbReference type="EMBL" id="VEU74984.1"/>
    </source>
</evidence>
<gene>
    <name evidence="1" type="ORF">NCTC10181_00858</name>
</gene>
<dbReference type="Pfam" id="PF09504">
    <property type="entry name" value="RE_Bsp6I"/>
    <property type="match status" value="1"/>
</dbReference>
<dbReference type="RefSeq" id="WP_165177559.1">
    <property type="nucleotide sequence ID" value="NZ_LR215036.1"/>
</dbReference>
<dbReference type="EMBL" id="LR215036">
    <property type="protein sequence ID" value="VEU74984.1"/>
    <property type="molecule type" value="Genomic_DNA"/>
</dbReference>
<dbReference type="Proteomes" id="UP000290985">
    <property type="component" value="Chromosome"/>
</dbReference>
<keyword evidence="2" id="KW-1185">Reference proteome</keyword>
<evidence type="ECO:0000313" key="2">
    <source>
        <dbReference type="Proteomes" id="UP000290985"/>
    </source>
</evidence>
<reference evidence="1 2" key="1">
    <citation type="submission" date="2019-01" db="EMBL/GenBank/DDBJ databases">
        <authorList>
            <consortium name="Pathogen Informatics"/>
        </authorList>
    </citation>
    <scope>NUCLEOTIDE SEQUENCE [LARGE SCALE GENOMIC DNA]</scope>
    <source>
        <strain evidence="1 2">NCTC10181</strain>
    </source>
</reference>